<accession>A0ABS8V4T5</accession>
<feature type="compositionally biased region" description="Polar residues" evidence="1">
    <location>
        <begin position="85"/>
        <end position="98"/>
    </location>
</feature>
<comment type="caution">
    <text evidence="2">The sequence shown here is derived from an EMBL/GenBank/DDBJ whole genome shotgun (WGS) entry which is preliminary data.</text>
</comment>
<organism evidence="2 3">
    <name type="scientific">Datura stramonium</name>
    <name type="common">Jimsonweed</name>
    <name type="synonym">Common thornapple</name>
    <dbReference type="NCBI Taxonomy" id="4076"/>
    <lineage>
        <taxon>Eukaryota</taxon>
        <taxon>Viridiplantae</taxon>
        <taxon>Streptophyta</taxon>
        <taxon>Embryophyta</taxon>
        <taxon>Tracheophyta</taxon>
        <taxon>Spermatophyta</taxon>
        <taxon>Magnoliopsida</taxon>
        <taxon>eudicotyledons</taxon>
        <taxon>Gunneridae</taxon>
        <taxon>Pentapetalae</taxon>
        <taxon>asterids</taxon>
        <taxon>lamiids</taxon>
        <taxon>Solanales</taxon>
        <taxon>Solanaceae</taxon>
        <taxon>Solanoideae</taxon>
        <taxon>Datureae</taxon>
        <taxon>Datura</taxon>
    </lineage>
</organism>
<evidence type="ECO:0000313" key="2">
    <source>
        <dbReference type="EMBL" id="MCD9642063.1"/>
    </source>
</evidence>
<feature type="region of interest" description="Disordered" evidence="1">
    <location>
        <begin position="59"/>
        <end position="98"/>
    </location>
</feature>
<gene>
    <name evidence="2" type="ORF">HAX54_028661</name>
</gene>
<sequence>YVPLLVEDPREKVRRFVDGLEHRYHGSVIQDMRSGTYSDVVDTDLHCESCFKMERAERERKRAHSTDGFNGAPSGDKNGHLSCPEFTSWTGHNTRSHK</sequence>
<dbReference type="Proteomes" id="UP000823775">
    <property type="component" value="Unassembled WGS sequence"/>
</dbReference>
<proteinExistence type="predicted"/>
<reference evidence="2 3" key="1">
    <citation type="journal article" date="2021" name="BMC Genomics">
        <title>Datura genome reveals duplications of psychoactive alkaloid biosynthetic genes and high mutation rate following tissue culture.</title>
        <authorList>
            <person name="Rajewski A."/>
            <person name="Carter-House D."/>
            <person name="Stajich J."/>
            <person name="Litt A."/>
        </authorList>
    </citation>
    <scope>NUCLEOTIDE SEQUENCE [LARGE SCALE GENOMIC DNA]</scope>
    <source>
        <strain evidence="2">AR-01</strain>
    </source>
</reference>
<name>A0ABS8V4T5_DATST</name>
<evidence type="ECO:0000256" key="1">
    <source>
        <dbReference type="SAM" id="MobiDB-lite"/>
    </source>
</evidence>
<evidence type="ECO:0000313" key="3">
    <source>
        <dbReference type="Proteomes" id="UP000823775"/>
    </source>
</evidence>
<dbReference type="EMBL" id="JACEIK010003524">
    <property type="protein sequence ID" value="MCD9642063.1"/>
    <property type="molecule type" value="Genomic_DNA"/>
</dbReference>
<protein>
    <submittedName>
        <fullName evidence="2">Uncharacterized protein</fullName>
    </submittedName>
</protein>
<keyword evidence="3" id="KW-1185">Reference proteome</keyword>
<feature type="non-terminal residue" evidence="2">
    <location>
        <position position="1"/>
    </location>
</feature>